<name>A0A6N6VX69_9BACT</name>
<evidence type="ECO:0008006" key="3">
    <source>
        <dbReference type="Google" id="ProtNLM"/>
    </source>
</evidence>
<dbReference type="AlphaFoldDB" id="A0A6N6VX69"/>
<dbReference type="Proteomes" id="UP000437748">
    <property type="component" value="Unassembled WGS sequence"/>
</dbReference>
<proteinExistence type="predicted"/>
<dbReference type="SUPFAM" id="SSF51445">
    <property type="entry name" value="(Trans)glycosidases"/>
    <property type="match status" value="1"/>
</dbReference>
<comment type="caution">
    <text evidence="1">The sequence shown here is derived from an EMBL/GenBank/DDBJ whole genome shotgun (WGS) entry which is preliminary data.</text>
</comment>
<dbReference type="RefSeq" id="WP_153418626.1">
    <property type="nucleotide sequence ID" value="NZ_WFLM01000001.1"/>
</dbReference>
<dbReference type="OrthoDB" id="6018988at2"/>
<evidence type="ECO:0000313" key="2">
    <source>
        <dbReference type="Proteomes" id="UP000437748"/>
    </source>
</evidence>
<keyword evidence="2" id="KW-1185">Reference proteome</keyword>
<dbReference type="InterPro" id="IPR052750">
    <property type="entry name" value="GH18_Chitinase"/>
</dbReference>
<dbReference type="InterPro" id="IPR017853">
    <property type="entry name" value="GH"/>
</dbReference>
<gene>
    <name evidence="1" type="ORF">GCL60_03960</name>
</gene>
<sequence length="338" mass="39244">MSPILKIFRILFYNITFIITCFNSFSLENNSYNYSDINFNFSPYSQITEYDLGEKSNSIIEISKISKMNFFIFAFIQDAGNCNPSWDGDKNSLIQSDYILNYFKNIKDSNIQFKISLGGADGKDLSIGCKTTDDLLHSYEKILNFYHPIGLDFDIEGKFLNNKKSLDKILNTLELLQNKNKILKITFTLPIMPEGFSKNEKYFIQKAKLKNINFNINILAMNYSDKLNKNMFKYTVKATLNAFKFLKSIYSKKQESEIWSLIEITPMIGVNDIKTEIFTLDDAKKLNNFAINKKIGGIHYWSLERDKPCKKGKFSKNCSGIPEQKNYEFLEILNKKEK</sequence>
<evidence type="ECO:0000313" key="1">
    <source>
        <dbReference type="EMBL" id="KAB8041103.1"/>
    </source>
</evidence>
<dbReference type="PANTHER" id="PTHR42976">
    <property type="entry name" value="BIFUNCTIONAL CHITINASE/LYSOZYME-RELATED"/>
    <property type="match status" value="1"/>
</dbReference>
<protein>
    <recommendedName>
        <fullName evidence="3">GH18 domain-containing protein</fullName>
    </recommendedName>
</protein>
<dbReference type="PANTHER" id="PTHR42976:SF1">
    <property type="entry name" value="GH18 DOMAIN-CONTAINING PROTEIN-RELATED"/>
    <property type="match status" value="1"/>
</dbReference>
<dbReference type="EMBL" id="WFLM01000001">
    <property type="protein sequence ID" value="KAB8041103.1"/>
    <property type="molecule type" value="Genomic_DNA"/>
</dbReference>
<organism evidence="1 2">
    <name type="scientific">Silvanigrella paludirubra</name>
    <dbReference type="NCBI Taxonomy" id="2499159"/>
    <lineage>
        <taxon>Bacteria</taxon>
        <taxon>Pseudomonadati</taxon>
        <taxon>Bdellovibrionota</taxon>
        <taxon>Oligoflexia</taxon>
        <taxon>Silvanigrellales</taxon>
        <taxon>Silvanigrellaceae</taxon>
        <taxon>Silvanigrella</taxon>
    </lineage>
</organism>
<dbReference type="Gene3D" id="3.20.20.80">
    <property type="entry name" value="Glycosidases"/>
    <property type="match status" value="1"/>
</dbReference>
<accession>A0A6N6VX69</accession>
<reference evidence="1 2" key="1">
    <citation type="submission" date="2019-10" db="EMBL/GenBank/DDBJ databases">
        <title>New species of Slilvanegrellaceae.</title>
        <authorList>
            <person name="Pitt A."/>
            <person name="Hahn M.W."/>
        </authorList>
    </citation>
    <scope>NUCLEOTIDE SEQUENCE [LARGE SCALE GENOMIC DNA]</scope>
    <source>
        <strain evidence="1 2">SP-Ram-0.45-NSY-1</strain>
    </source>
</reference>